<sequence length="160" mass="18431">MKDEVNTMRFWQHDKNDPVVICTIQDVRESQEREGTNDDVLTAEEIQSINVGMLPNGKTMRTEDERLWEQHNMDYLAWLEKTYHMLIMKHYLNLDDSKASAHPLTPHQKIEVIICTPTSEKAKQNQIYDLMKKKVQSNASINAIVPPPPVMATSIKGAQQ</sequence>
<proteinExistence type="predicted"/>
<protein>
    <submittedName>
        <fullName evidence="1">Uncharacterized protein</fullName>
    </submittedName>
</protein>
<dbReference type="Proteomes" id="UP000054144">
    <property type="component" value="Unassembled WGS sequence"/>
</dbReference>
<accession>A0A0D7A1S1</accession>
<name>A0A0D7A1S1_9AGAR</name>
<gene>
    <name evidence="1" type="ORF">FISHEDRAFT_61858</name>
</gene>
<evidence type="ECO:0000313" key="1">
    <source>
        <dbReference type="EMBL" id="KIY44304.1"/>
    </source>
</evidence>
<keyword evidence="2" id="KW-1185">Reference proteome</keyword>
<evidence type="ECO:0000313" key="2">
    <source>
        <dbReference type="Proteomes" id="UP000054144"/>
    </source>
</evidence>
<dbReference type="EMBL" id="KN882092">
    <property type="protein sequence ID" value="KIY44304.1"/>
    <property type="molecule type" value="Genomic_DNA"/>
</dbReference>
<reference evidence="1 2" key="1">
    <citation type="journal article" date="2015" name="Fungal Genet. Biol.">
        <title>Evolution of novel wood decay mechanisms in Agaricales revealed by the genome sequences of Fistulina hepatica and Cylindrobasidium torrendii.</title>
        <authorList>
            <person name="Floudas D."/>
            <person name="Held B.W."/>
            <person name="Riley R."/>
            <person name="Nagy L.G."/>
            <person name="Koehler G."/>
            <person name="Ransdell A.S."/>
            <person name="Younus H."/>
            <person name="Chow J."/>
            <person name="Chiniquy J."/>
            <person name="Lipzen A."/>
            <person name="Tritt A."/>
            <person name="Sun H."/>
            <person name="Haridas S."/>
            <person name="LaButti K."/>
            <person name="Ohm R.A."/>
            <person name="Kues U."/>
            <person name="Blanchette R.A."/>
            <person name="Grigoriev I.V."/>
            <person name="Minto R.E."/>
            <person name="Hibbett D.S."/>
        </authorList>
    </citation>
    <scope>NUCLEOTIDE SEQUENCE [LARGE SCALE GENOMIC DNA]</scope>
    <source>
        <strain evidence="1 2">ATCC 64428</strain>
    </source>
</reference>
<organism evidence="1 2">
    <name type="scientific">Fistulina hepatica ATCC 64428</name>
    <dbReference type="NCBI Taxonomy" id="1128425"/>
    <lineage>
        <taxon>Eukaryota</taxon>
        <taxon>Fungi</taxon>
        <taxon>Dikarya</taxon>
        <taxon>Basidiomycota</taxon>
        <taxon>Agaricomycotina</taxon>
        <taxon>Agaricomycetes</taxon>
        <taxon>Agaricomycetidae</taxon>
        <taxon>Agaricales</taxon>
        <taxon>Fistulinaceae</taxon>
        <taxon>Fistulina</taxon>
    </lineage>
</organism>
<dbReference type="AlphaFoldDB" id="A0A0D7A1S1"/>